<organism evidence="1 2">
    <name type="scientific">Rhodoblastus acidophilus</name>
    <name type="common">Rhodopseudomonas acidophila</name>
    <dbReference type="NCBI Taxonomy" id="1074"/>
    <lineage>
        <taxon>Bacteria</taxon>
        <taxon>Pseudomonadati</taxon>
        <taxon>Pseudomonadota</taxon>
        <taxon>Alphaproteobacteria</taxon>
        <taxon>Hyphomicrobiales</taxon>
        <taxon>Rhodoblastaceae</taxon>
        <taxon>Rhodoblastus</taxon>
    </lineage>
</organism>
<dbReference type="EMBL" id="WNKS01000030">
    <property type="protein sequence ID" value="MTV33218.1"/>
    <property type="molecule type" value="Genomic_DNA"/>
</dbReference>
<comment type="caution">
    <text evidence="1">The sequence shown here is derived from an EMBL/GenBank/DDBJ whole genome shotgun (WGS) entry which is preliminary data.</text>
</comment>
<accession>A0A6N8DSE1</accession>
<gene>
    <name evidence="1" type="ORF">GJ654_19745</name>
</gene>
<proteinExistence type="predicted"/>
<dbReference type="AlphaFoldDB" id="A0A6N8DSE1"/>
<name>A0A6N8DSE1_RHOAC</name>
<sequence length="35" mass="4337">MCAREIALMRRLDRRGRVTFIEIPGRHNRNSRLWR</sequence>
<protein>
    <submittedName>
        <fullName evidence="1">Uncharacterized protein</fullName>
    </submittedName>
</protein>
<dbReference type="OrthoDB" id="5294764at2"/>
<reference evidence="1 2" key="1">
    <citation type="submission" date="2019-11" db="EMBL/GenBank/DDBJ databases">
        <title>Whole-genome sequence of a Rhodoblastus acidophilus DSM 142.</title>
        <authorList>
            <person name="Kyndt J.A."/>
            <person name="Meyer T.E."/>
        </authorList>
    </citation>
    <scope>NUCLEOTIDE SEQUENCE [LARGE SCALE GENOMIC DNA]</scope>
    <source>
        <strain evidence="1 2">DSM 142</strain>
    </source>
</reference>
<dbReference type="Proteomes" id="UP000439113">
    <property type="component" value="Unassembled WGS sequence"/>
</dbReference>
<evidence type="ECO:0000313" key="1">
    <source>
        <dbReference type="EMBL" id="MTV33218.1"/>
    </source>
</evidence>
<evidence type="ECO:0000313" key="2">
    <source>
        <dbReference type="Proteomes" id="UP000439113"/>
    </source>
</evidence>